<feature type="transmembrane region" description="Helical" evidence="2">
    <location>
        <begin position="200"/>
        <end position="220"/>
    </location>
</feature>
<dbReference type="AlphaFoldDB" id="A0A8S3Q9N0"/>
<comment type="subcellular location">
    <subcellularLocation>
        <location evidence="1">Membrane</location>
        <topology evidence="1">Multi-pass membrane protein</topology>
    </subcellularLocation>
</comment>
<feature type="transmembrane region" description="Helical" evidence="2">
    <location>
        <begin position="532"/>
        <end position="552"/>
    </location>
</feature>
<dbReference type="InterPro" id="IPR011701">
    <property type="entry name" value="MFS"/>
</dbReference>
<dbReference type="PANTHER" id="PTHR11360">
    <property type="entry name" value="MONOCARBOXYLATE TRANSPORTER"/>
    <property type="match status" value="1"/>
</dbReference>
<dbReference type="InterPro" id="IPR036259">
    <property type="entry name" value="MFS_trans_sf"/>
</dbReference>
<feature type="transmembrane region" description="Helical" evidence="2">
    <location>
        <begin position="232"/>
        <end position="252"/>
    </location>
</feature>
<feature type="transmembrane region" description="Helical" evidence="2">
    <location>
        <begin position="402"/>
        <end position="421"/>
    </location>
</feature>
<comment type="caution">
    <text evidence="4">The sequence shown here is derived from an EMBL/GenBank/DDBJ whole genome shotgun (WGS) entry which is preliminary data.</text>
</comment>
<feature type="transmembrane region" description="Helical" evidence="2">
    <location>
        <begin position="621"/>
        <end position="641"/>
    </location>
</feature>
<dbReference type="GO" id="GO:0016020">
    <property type="term" value="C:membrane"/>
    <property type="evidence" value="ECO:0007669"/>
    <property type="project" value="UniProtKB-SubCell"/>
</dbReference>
<dbReference type="EMBL" id="CAJPWZ010000459">
    <property type="protein sequence ID" value="CAG2193380.1"/>
    <property type="molecule type" value="Genomic_DNA"/>
</dbReference>
<feature type="domain" description="Major facilitator superfamily (MFS) profile" evidence="3">
    <location>
        <begin position="1"/>
        <end position="346"/>
    </location>
</feature>
<gene>
    <name evidence="4" type="ORF">MEDL_8211</name>
</gene>
<dbReference type="Proteomes" id="UP000683360">
    <property type="component" value="Unassembled WGS sequence"/>
</dbReference>
<feature type="transmembrane region" description="Helical" evidence="2">
    <location>
        <begin position="324"/>
        <end position="344"/>
    </location>
</feature>
<dbReference type="InterPro" id="IPR050327">
    <property type="entry name" value="Proton-linked_MCT"/>
</dbReference>
<feature type="transmembrane region" description="Helical" evidence="2">
    <location>
        <begin position="454"/>
        <end position="473"/>
    </location>
</feature>
<keyword evidence="5" id="KW-1185">Reference proteome</keyword>
<feature type="transmembrane region" description="Helical" evidence="2">
    <location>
        <begin position="84"/>
        <end position="106"/>
    </location>
</feature>
<feature type="transmembrane region" description="Helical" evidence="2">
    <location>
        <begin position="582"/>
        <end position="601"/>
    </location>
</feature>
<evidence type="ECO:0000313" key="4">
    <source>
        <dbReference type="EMBL" id="CAG2193380.1"/>
    </source>
</evidence>
<accession>A0A8S3Q9N0</accession>
<keyword evidence="2" id="KW-0812">Transmembrane</keyword>
<dbReference type="OrthoDB" id="6141714at2759"/>
<proteinExistence type="predicted"/>
<dbReference type="GO" id="GO:0008028">
    <property type="term" value="F:monocarboxylic acid transmembrane transporter activity"/>
    <property type="evidence" value="ECO:0007669"/>
    <property type="project" value="TreeGrafter"/>
</dbReference>
<dbReference type="Gene3D" id="1.20.1250.20">
    <property type="entry name" value="MFS general substrate transporter like domains"/>
    <property type="match status" value="2"/>
</dbReference>
<feature type="transmembrane region" description="Helical" evidence="2">
    <location>
        <begin position="166"/>
        <end position="188"/>
    </location>
</feature>
<dbReference type="PANTHER" id="PTHR11360:SF284">
    <property type="entry name" value="EG:103B4.3 PROTEIN-RELATED"/>
    <property type="match status" value="1"/>
</dbReference>
<dbReference type="SUPFAM" id="SSF103473">
    <property type="entry name" value="MFS general substrate transporter"/>
    <property type="match status" value="1"/>
</dbReference>
<feature type="transmembrane region" description="Helical" evidence="2">
    <location>
        <begin position="258"/>
        <end position="280"/>
    </location>
</feature>
<name>A0A8S3Q9N0_MYTED</name>
<feature type="transmembrane region" description="Helical" evidence="2">
    <location>
        <begin position="506"/>
        <end position="525"/>
    </location>
</feature>
<dbReference type="Pfam" id="PF07690">
    <property type="entry name" value="MFS_1"/>
    <property type="match status" value="1"/>
</dbReference>
<dbReference type="InterPro" id="IPR020846">
    <property type="entry name" value="MFS_dom"/>
</dbReference>
<evidence type="ECO:0000259" key="3">
    <source>
        <dbReference type="PROSITE" id="PS50850"/>
    </source>
</evidence>
<feature type="transmembrane region" description="Helical" evidence="2">
    <location>
        <begin position="376"/>
        <end position="396"/>
    </location>
</feature>
<feature type="transmembrane region" description="Helical" evidence="2">
    <location>
        <begin position="480"/>
        <end position="500"/>
    </location>
</feature>
<sequence length="685" mass="74774">MQIENKKRWIYILGPFVSSVSSSISARRIVIVGGCLQFVGYLLSAFVSSVNLLYVTLGIVVGIGNGLTITCSLLILNEFFDTKLPLATGIVISGGGIGNIIFSPLIDLCLKNYGYQGTLMISAAIALHVQITAVTFSQKRPEQGQVLSLRKQISEMMDIDLLKTPAFTCSIISNILSSMGFYVPFAFLPNSAAHYGIDGISIPWLISIIGCSSSFGRPFFGWMAVTFYRQKIVLYSFMLTVCGLSILMMQIWRKFYLLAIACALFGMTSGGTVCLSTSILPDIVLSQSLCNSVGITLLCQGLGSIIGTPVAGGLIEIVRNDGIIYMYGGITFLLLFAGGLIEIVRNDGIIYMYDGITFLLLFAGGLIEIVRNDSIIYMYGGITFLLLFAGGLIEMVRNDGIIYMYGGITFLLLFAGGLIEMVRNDGIIYMYGGITFLLLFAGGLIEIVRNDGIIYMYGGITFLLLFAGGLIEIVRNDGIIYMYGGITFLLLFAGGLIEIVKNDGIIYMYGGITFLLLFAGGLIEIVRNDGIIYMYGGITFLLLFAGGLIEMVRNDGIIYMYGGITFLLLFAGGLIEMVRNDGIIYMYGGITFLLLFAGGLIEIVRNDGGLIEMVMNDGIIYMYGGITFLCAALAMIPVIYITTSEKHRQRFHQKVLVTIESSLTDIIINVDRQHSVTDTEWVVNV</sequence>
<reference evidence="4" key="1">
    <citation type="submission" date="2021-03" db="EMBL/GenBank/DDBJ databases">
        <authorList>
            <person name="Bekaert M."/>
        </authorList>
    </citation>
    <scope>NUCLEOTIDE SEQUENCE</scope>
</reference>
<feature type="transmembrane region" description="Helical" evidence="2">
    <location>
        <begin position="558"/>
        <end position="575"/>
    </location>
</feature>
<organism evidence="4 5">
    <name type="scientific">Mytilus edulis</name>
    <name type="common">Blue mussel</name>
    <dbReference type="NCBI Taxonomy" id="6550"/>
    <lineage>
        <taxon>Eukaryota</taxon>
        <taxon>Metazoa</taxon>
        <taxon>Spiralia</taxon>
        <taxon>Lophotrochozoa</taxon>
        <taxon>Mollusca</taxon>
        <taxon>Bivalvia</taxon>
        <taxon>Autobranchia</taxon>
        <taxon>Pteriomorphia</taxon>
        <taxon>Mytilida</taxon>
        <taxon>Mytiloidea</taxon>
        <taxon>Mytilidae</taxon>
        <taxon>Mytilinae</taxon>
        <taxon>Mytilus</taxon>
    </lineage>
</organism>
<evidence type="ECO:0000256" key="1">
    <source>
        <dbReference type="ARBA" id="ARBA00004141"/>
    </source>
</evidence>
<feature type="transmembrane region" description="Helical" evidence="2">
    <location>
        <begin position="53"/>
        <end position="77"/>
    </location>
</feature>
<feature type="transmembrane region" description="Helical" evidence="2">
    <location>
        <begin position="29"/>
        <end position="47"/>
    </location>
</feature>
<dbReference type="PROSITE" id="PS50850">
    <property type="entry name" value="MFS"/>
    <property type="match status" value="1"/>
</dbReference>
<keyword evidence="2" id="KW-0472">Membrane</keyword>
<keyword evidence="2" id="KW-1133">Transmembrane helix</keyword>
<protein>
    <recommendedName>
        <fullName evidence="3">Major facilitator superfamily (MFS) profile domain-containing protein</fullName>
    </recommendedName>
</protein>
<feature type="transmembrane region" description="Helical" evidence="2">
    <location>
        <begin position="428"/>
        <end position="448"/>
    </location>
</feature>
<evidence type="ECO:0000313" key="5">
    <source>
        <dbReference type="Proteomes" id="UP000683360"/>
    </source>
</evidence>
<evidence type="ECO:0000256" key="2">
    <source>
        <dbReference type="SAM" id="Phobius"/>
    </source>
</evidence>
<feature type="transmembrane region" description="Helical" evidence="2">
    <location>
        <begin position="350"/>
        <end position="369"/>
    </location>
</feature>